<gene>
    <name evidence="2" type="ORF">MYB_01265</name>
</gene>
<evidence type="ECO:0000313" key="3">
    <source>
        <dbReference type="Proteomes" id="UP000019229"/>
    </source>
</evidence>
<organism evidence="2 3">
    <name type="scientific">Mesomycoplasma bovoculi M165/69</name>
    <dbReference type="NCBI Taxonomy" id="743966"/>
    <lineage>
        <taxon>Bacteria</taxon>
        <taxon>Bacillati</taxon>
        <taxon>Mycoplasmatota</taxon>
        <taxon>Mycoplasmoidales</taxon>
        <taxon>Metamycoplasmataceae</taxon>
        <taxon>Mesomycoplasma</taxon>
    </lineage>
</organism>
<dbReference type="HOGENOM" id="CLU_000185_0_0_14"/>
<protein>
    <recommendedName>
        <fullName evidence="4">DUF1410 domain-containing protein</fullName>
    </recommendedName>
</protein>
<dbReference type="Proteomes" id="UP000019229">
    <property type="component" value="Chromosome"/>
</dbReference>
<feature type="region of interest" description="Disordered" evidence="1">
    <location>
        <begin position="1959"/>
        <end position="1979"/>
    </location>
</feature>
<keyword evidence="3" id="KW-1185">Reference proteome</keyword>
<dbReference type="EMBL" id="CP007154">
    <property type="protein sequence ID" value="AHH45263.1"/>
    <property type="molecule type" value="Genomic_DNA"/>
</dbReference>
<evidence type="ECO:0000256" key="1">
    <source>
        <dbReference type="SAM" id="MobiDB-lite"/>
    </source>
</evidence>
<dbReference type="eggNOG" id="ENOG5032EF4">
    <property type="taxonomic scope" value="Bacteria"/>
</dbReference>
<sequence length="3526" mass="390422">MSKTKKQILALGMLALGGLSLGSLTFIPYLLRHWSTIQYEIVNFKSEFNQNEKKFTLDFELSDLDAYKLKYQPLEVKLYSDSNGKSMVSEHLAHYDDFSRSWKLDVDASKLTPGSRYYIGIDYKEGKTRFGAKKIVGFSKNVADFINVPAAVKSINFGKIDTGSAAVKVDFSDDIKSLEGKKVALEYYYLPKGQKVAAKDQVVTTYVDLTTVKEGAADFQLNNLLPDADYYVSGVKLISDGQTPRELTSAEQENIQLSEGSFFNTQIINLKVNKMKASDELDLGKFVLLTFDKSTNPQLTKVNNMPVEISYVNRTSKEHEIKVIRTTLVDNVISFHLNRANNHLLPLGSSFEIAQIKIAGANVEFDKGVSNVFYSQNGIVALKSKTSGTTANVETTFASQDDISGLTANVDLSPLAEHKVTATIVPLENNLYKATFNISGLTNKTVYNINSISLDKLPENTVFAGGDFDYRKFNFEEGVQRSFLTGINDLSVFIKAAPQIETNLVTYSFGFGSQSNYLNSKQLRLAYHLDGDGHTYYSQVATAAGNAVNFKLNEFLAGRKYHLDNIEIIGEPNINVVIDGDQTDRDFYTRAIVSDIKFENISETSAKAKVFIKSDLEQWKKIADKDAGKVTLVYSAGAHNTLVASTDIQFEPSKLVEKDGGFELEFDLTGLNRKTNYYIDNLIFDSPNTTTLFSGANIVALDKFFTTKFENASALSVNTYNVSQDKATVEIQFNPDTDSFLDGHKFRLVLKKNDQVINSGPGSAQGSTESDSTKDVYVAEVKSSTIRFDLTGLDAGSKYTVANLVSVGETGQDATQFSNLNFNFTDPSLSSQTSFYTSPDITSIDTTFPEEQQAKVVVHVESQKPGLSYANGISLAYLNKTTKVLEFATGSFDKAKKEFTFELGKTNPLQKVTDYEIQRIVAEQHEIPFAKNFNEQNKQFSTSAKTAQIIAVQQVGHSVNEIKAVLNFSNNDTYLNGETLQVQLNKQTGGQPVATATAVVKNNSAEFDFKNLTDAGVQYSIGQITHTSTNGGRVTESINFKYDSNASAQKDKLYTLGEIKSITYNSAKQSDSATVTISFTDAENFFNQNPSTKIARNAILKYKDDNNNHFSANAQIGSGSVRFDLNNLKEFTQYTVESLEISQINGPIKFSTLANTQKNFYTKVATISLNDVIYTNKTPTESEVTLVFDSGDQKVINGKQVNVTLQRNGQINTNTDKQAHAIISFNSQTNRYEAKLDFNNLTSGVRYDLKILRISQTKDDPSAQATSTINVDTRKIIQERKNSFATTGVVEEIRLDGNPSDRQARIHIQFQGDTIDQVAGFENRSATLVYKNRETNQLVSDTQTIHNNSATFTLSNLAKQQIYDFVSLKLDGITEIQDDSSKSKDDVNKVQEFTTSFANVEIIDIQQKVENDKTVVTVFFNPDIDEVAINKYQAALEYTPQGEGQKRVSQQVDIDNFRAVFNLEDATLKEVSAFDINAVTLSPKSSGARRVTKAVPVVPPTANFSTLLNGTLKNKKIFYSAPKITDVQATTTDNTANLTIKVNQPENTYTGNNVDALLVFKSIRTGTTDVKLIKATSAQISGVEKTFNFNLTDLDKFTDYEIEELRLNGNIIKFNDDIRRVHTDRKQFKTKVTNVETPSFVQTVKNKNEVGANILFDPVKDWYLIGNKVSFDANIDGQTKAFEAIVGSDGLAKLDITSDAQGGHFNVEPGKNITFNTISVVDQKGLGLTNLGTLISPATFKNDDTTSAAPSPLTLKSKDLITSVVQKTLGTNNAQIELKLATSDRLNGDLTLNYLNKQDGTVKQVRTSAPLPTANGNVTFTINGQSEIKNLVDYQLQSVQANGETINFDPDVTISDRQFRTLPNTINVKNIITTYNPQTKTAVARVEFDDTASQFLVGKKVSLSYQPLYQSLAAKKSVATMAADGRTEATIKPDGTVEFKLDGSLDPSVGNGDITIADVPGRAPGGSATTNTYSTSPQGNSQLSLVNTHGTLIDGIKYHFTEVRVLDADVTSFNTTLNLVQPTNTIFSTLPISTYAYQVKTTENVSNVNATIEAFYLTNQPLEANAQTAQKFSISLYNETNKTIVKANAKSFSSGSPSVENLTAGGLNNAQKYFWKITYQVELEKASLYKIVSTSYDGKDVELSRYTDEHSSQSSDNQLKQLFTTPGTKTKVIGIQYDAIPFDDKATIKVQLDDVDSFVSKNNLELKLSYQQVAGAGMATGGAAQPIKTVDSSSISPDGFATFNLTNLSRASQYRIEKVELIGHDAINTGQGLEIQTVTKGTQERSDFGFSAATTNQENQTLFATRNQAISSTFIQTNGPTGNGKGTLTIQFGNTGNQIANTTGIVTFVEEHTGSTVEQEILANSSSNFNSDRISFNLINLKKMATYKIKKVSIGGLDYFMLPGHDEFETKPQTAKIVDIQYSDLESVLSTDDKLAATGKIKVIFDGLESYLIGKTLRFNLATSQPGLQRTIEGQVQSTQGSDPYVEITLDQNNFKSTDSTSDSNIVVGKTWRIDSIQVEGAPDLANLQIPVDRGGTRSQRADGKRGLAFLRQFDIPGYFSNITLQNARVNSSSTINLQSVQFSGQVAQFNGKQVVVELNSNPNHQYFATASVTGNRLSFTGLNLDGLPGLTAHHITSIKIDGVSYPISPATTTTNTAYTNVEHFTVTRFEWDDEHSTKTDTKLKVIFDPKDKWLPGKKVILKYKALIGGDKTEKMLSSFKQTINSSGELEADFNVPVNDNANSSNNSFDFAQHYEFTGVQLADFDPRAPEFRGYNQTKVPTAIYAPSLGLQTDSVRFFTAYHEPKIQDTSISNITNVEGKLNTFKATVSIGFTNQDAIAGQTATTWDIKFFKHIRSNAILDEPISTTGFQVVNKHWDANDKKFKFDIFGDLRDLIDNFNAINVAGYDPNRANNFYMEVSYQYFQNPSKNALENVTLTDKTSAGTFLDVAFPKKYVEITKIEGKQTTAYDYGIEIELYDPFHIIGTTNKQPSVIYDELYKTIFNNGNISDGTNGIKWDYFSAARNWLDKNKARLSSIKISDLIKNNNYWQMTEGSTKLNIGLRLATIDKSKQSILDLSRVGIHDDSRTVGTYVTKIPSPLYSDSNFKPKVSIADISTENKINQIPEISDTDNYVSLFSISYWDKERKQYTTSQTNYKRIWLNISPGANNSLAGKAVILDLDKFSFGNIGVDYELIIPKKDDELQRVFVMPSSGNHLNAFWGTYTNNWAADRSTDGTGPLRLTIESRGFFVDRTVNGFDYKLRSQYKELQSTLDNSTILGPSPFLAPFKNQVETISYFNVQQATPGHPIDNKLTIYNYGDTLNADRKSWMENRAFQYIQNNYQSPFGISGIQYDDETGNLTVTFDWAKDTNQKHKKISAIMQHKAYAAYVDNDGNMYYFGKLDGDGASFDKDLGPERNSIVFSTRQAIYSAAQQPKENSRLFFVGIVVQPYSNENPNNVNVDIHINGDVPTGRWTNHVRRFNVDAHKKVIVVPGVLDFYKSVEVSRTYLVPILTKSVQDSITPITYR</sequence>
<dbReference type="KEGG" id="mbc:MYB_01265"/>
<reference evidence="2 3" key="1">
    <citation type="journal article" date="2014" name="Genome Announc.">
        <title>Complete Genome Sequence of Mycoplasma bovoculi Strain M165/69T (ATCC 29104).</title>
        <authorList>
            <person name="Calcutt M.J."/>
            <person name="Foecking M.F."/>
        </authorList>
    </citation>
    <scope>NUCLEOTIDE SEQUENCE [LARGE SCALE GENOMIC DNA]</scope>
    <source>
        <strain evidence="2">M165/69</strain>
    </source>
</reference>
<name>W5V0D9_9BACT</name>
<accession>W5V0D9</accession>
<feature type="compositionally biased region" description="Polar residues" evidence="1">
    <location>
        <begin position="1967"/>
        <end position="1979"/>
    </location>
</feature>
<dbReference type="PATRIC" id="fig|743966.3.peg.255"/>
<evidence type="ECO:0000313" key="2">
    <source>
        <dbReference type="EMBL" id="AHH45263.1"/>
    </source>
</evidence>
<dbReference type="STRING" id="743966.MYB_01265"/>
<proteinExistence type="predicted"/>
<evidence type="ECO:0008006" key="4">
    <source>
        <dbReference type="Google" id="ProtNLM"/>
    </source>
</evidence>